<sequence>MSLFNKPKRNIRRRSFNEEYEDNENRMECDDVQPVVKSKPKKKEKPKQTLLSFGEELDEADDGEVFKVKKSSRSKKLMKQLDHERRKKKGEEKMQVDSEQANVSIKCDNDLEIKTDDLVVKIKNSGPLILNGRAALVAGKDDYSSDEEDDSAAHKFRKNFTKTDPMKLFLESGCIPDAAMIHAARKKRQKARELGTDFIPVEEVQTEEKGKSRLIREEDHDRSDDDESHERMDMTVNIEARDKEKRREAFLASQVPIKLSDDESEHGNEEEEWEAQQIRKGVTGAQIAAAQQDSLMQQQYSMGLNNQYVTGTGVHLEMGMMPVAPPPPCIQPPDPEKMVPVSPEEIREKMHSRVSSLKQVRHKHQQDQVQLKEELLQSLKELEEGEIRAPQLAQRFKYYQELRGYVTDLVECLDEKLPMVTGLEQRWLDLYGERSTDLMERRRQDTRDQTEEITSASSQLFISLDFTKRRQFYFDTF</sequence>
<keyword evidence="2" id="KW-0539">Nucleus</keyword>
<dbReference type="InterPro" id="IPR012890">
    <property type="entry name" value="GCFC2-like"/>
</dbReference>
<evidence type="ECO:0000313" key="4">
    <source>
        <dbReference type="EMBL" id="KAH0540731.1"/>
    </source>
</evidence>
<reference evidence="4 5" key="1">
    <citation type="journal article" date="2021" name="J. Hered.">
        <title>A chromosome-level genome assembly of the parasitoid wasp, Cotesia glomerata (Hymenoptera: Braconidae).</title>
        <authorList>
            <person name="Pinto B.J."/>
            <person name="Weis J.J."/>
            <person name="Gamble T."/>
            <person name="Ode P.J."/>
            <person name="Paul R."/>
            <person name="Zaspel J.M."/>
        </authorList>
    </citation>
    <scope>NUCLEOTIDE SEQUENCE [LARGE SCALE GENOMIC DNA]</scope>
    <source>
        <strain evidence="4">CgM1</strain>
    </source>
</reference>
<dbReference type="GO" id="GO:0071008">
    <property type="term" value="C:U2-type post-mRNA release spliceosomal complex"/>
    <property type="evidence" value="ECO:0007669"/>
    <property type="project" value="InterPro"/>
</dbReference>
<protein>
    <submittedName>
        <fullName evidence="4">Uncharacterized protein</fullName>
    </submittedName>
</protein>
<dbReference type="PANTHER" id="PTHR12214:SF0">
    <property type="entry name" value="LD29489P"/>
    <property type="match status" value="1"/>
</dbReference>
<keyword evidence="5" id="KW-1185">Reference proteome</keyword>
<dbReference type="Proteomes" id="UP000826195">
    <property type="component" value="Unassembled WGS sequence"/>
</dbReference>
<comment type="subcellular location">
    <subcellularLocation>
        <location evidence="1">Nucleus</location>
    </subcellularLocation>
</comment>
<dbReference type="PANTHER" id="PTHR12214">
    <property type="entry name" value="GC-RICH SEQUENCE DNA-BINDING FACTOR"/>
    <property type="match status" value="1"/>
</dbReference>
<organism evidence="4 5">
    <name type="scientific">Cotesia glomerata</name>
    <name type="common">Lepidopteran parasitic wasp</name>
    <name type="synonym">Apanteles glomeratus</name>
    <dbReference type="NCBI Taxonomy" id="32391"/>
    <lineage>
        <taxon>Eukaryota</taxon>
        <taxon>Metazoa</taxon>
        <taxon>Ecdysozoa</taxon>
        <taxon>Arthropoda</taxon>
        <taxon>Hexapoda</taxon>
        <taxon>Insecta</taxon>
        <taxon>Pterygota</taxon>
        <taxon>Neoptera</taxon>
        <taxon>Endopterygota</taxon>
        <taxon>Hymenoptera</taxon>
        <taxon>Apocrita</taxon>
        <taxon>Ichneumonoidea</taxon>
        <taxon>Braconidae</taxon>
        <taxon>Microgastrinae</taxon>
        <taxon>Cotesia</taxon>
    </lineage>
</organism>
<dbReference type="EMBL" id="JAHXZJ010002609">
    <property type="protein sequence ID" value="KAH0540731.1"/>
    <property type="molecule type" value="Genomic_DNA"/>
</dbReference>
<dbReference type="InterPro" id="IPR028211">
    <property type="entry name" value="Ntr2"/>
</dbReference>
<proteinExistence type="predicted"/>
<evidence type="ECO:0000256" key="1">
    <source>
        <dbReference type="ARBA" id="ARBA00004123"/>
    </source>
</evidence>
<evidence type="ECO:0000256" key="2">
    <source>
        <dbReference type="ARBA" id="ARBA00023242"/>
    </source>
</evidence>
<feature type="region of interest" description="Disordered" evidence="3">
    <location>
        <begin position="1"/>
        <end position="48"/>
    </location>
</feature>
<comment type="caution">
    <text evidence="4">The sequence shown here is derived from an EMBL/GenBank/DDBJ whole genome shotgun (WGS) entry which is preliminary data.</text>
</comment>
<dbReference type="GO" id="GO:0003677">
    <property type="term" value="F:DNA binding"/>
    <property type="evidence" value="ECO:0007669"/>
    <property type="project" value="InterPro"/>
</dbReference>
<feature type="compositionally biased region" description="Basic and acidic residues" evidence="3">
    <location>
        <begin position="206"/>
        <end position="232"/>
    </location>
</feature>
<feature type="region of interest" description="Disordered" evidence="3">
    <location>
        <begin position="68"/>
        <end position="101"/>
    </location>
</feature>
<feature type="compositionally biased region" description="Basic and acidic residues" evidence="3">
    <location>
        <begin position="79"/>
        <end position="96"/>
    </location>
</feature>
<evidence type="ECO:0000256" key="3">
    <source>
        <dbReference type="SAM" id="MobiDB-lite"/>
    </source>
</evidence>
<dbReference type="Pfam" id="PF15458">
    <property type="entry name" value="NTR2"/>
    <property type="match status" value="1"/>
</dbReference>
<feature type="compositionally biased region" description="Basic residues" evidence="3">
    <location>
        <begin position="68"/>
        <end position="78"/>
    </location>
</feature>
<name>A0AAV7I2S8_COTGL</name>
<dbReference type="AlphaFoldDB" id="A0AAV7I2S8"/>
<evidence type="ECO:0000313" key="5">
    <source>
        <dbReference type="Proteomes" id="UP000826195"/>
    </source>
</evidence>
<gene>
    <name evidence="4" type="ORF">KQX54_019490</name>
</gene>
<dbReference type="GO" id="GO:0000390">
    <property type="term" value="P:spliceosomal complex disassembly"/>
    <property type="evidence" value="ECO:0007669"/>
    <property type="project" value="InterPro"/>
</dbReference>
<feature type="compositionally biased region" description="Basic residues" evidence="3">
    <location>
        <begin position="1"/>
        <end position="14"/>
    </location>
</feature>
<feature type="region of interest" description="Disordered" evidence="3">
    <location>
        <begin position="202"/>
        <end position="232"/>
    </location>
</feature>
<accession>A0AAV7I2S8</accession>